<sequence length="70" mass="8546">MVVHRTYVNKNNITTRYKNLSLCFMNEHKAAEHCEGRVPSRGDTVYVQTETFYYYYANYKYYFTYQPYPC</sequence>
<name>A0A239JYG0_9BACT</name>
<evidence type="ECO:0000313" key="1">
    <source>
        <dbReference type="EMBL" id="SNT10825.1"/>
    </source>
</evidence>
<dbReference type="EMBL" id="FZOQ01000024">
    <property type="protein sequence ID" value="SNT10825.1"/>
    <property type="molecule type" value="Genomic_DNA"/>
</dbReference>
<organism evidence="1 2">
    <name type="scientific">Pontibacter ummariensis</name>
    <dbReference type="NCBI Taxonomy" id="1610492"/>
    <lineage>
        <taxon>Bacteria</taxon>
        <taxon>Pseudomonadati</taxon>
        <taxon>Bacteroidota</taxon>
        <taxon>Cytophagia</taxon>
        <taxon>Cytophagales</taxon>
        <taxon>Hymenobacteraceae</taxon>
        <taxon>Pontibacter</taxon>
    </lineage>
</organism>
<keyword evidence="2" id="KW-1185">Reference proteome</keyword>
<dbReference type="Proteomes" id="UP000198432">
    <property type="component" value="Unassembled WGS sequence"/>
</dbReference>
<reference evidence="2" key="1">
    <citation type="submission" date="2017-06" db="EMBL/GenBank/DDBJ databases">
        <authorList>
            <person name="Varghese N."/>
            <person name="Submissions S."/>
        </authorList>
    </citation>
    <scope>NUCLEOTIDE SEQUENCE [LARGE SCALE GENOMIC DNA]</scope>
    <source>
        <strain evidence="2">NKM1</strain>
    </source>
</reference>
<proteinExistence type="predicted"/>
<dbReference type="AlphaFoldDB" id="A0A239JYG0"/>
<accession>A0A239JYG0</accession>
<evidence type="ECO:0000313" key="2">
    <source>
        <dbReference type="Proteomes" id="UP000198432"/>
    </source>
</evidence>
<protein>
    <submittedName>
        <fullName evidence="1">Uncharacterized protein</fullName>
    </submittedName>
</protein>
<gene>
    <name evidence="1" type="ORF">SAMN06296052_12458</name>
</gene>